<dbReference type="InterPro" id="IPR036388">
    <property type="entry name" value="WH-like_DNA-bd_sf"/>
</dbReference>
<reference evidence="3 4" key="1">
    <citation type="journal article" date="2016" name="Nat. Commun.">
        <title>Thousands of microbial genomes shed light on interconnected biogeochemical processes in an aquifer system.</title>
        <authorList>
            <person name="Anantharaman K."/>
            <person name="Brown C.T."/>
            <person name="Hug L.A."/>
            <person name="Sharon I."/>
            <person name="Castelle C.J."/>
            <person name="Probst A.J."/>
            <person name="Thomas B.C."/>
            <person name="Singh A."/>
            <person name="Wilkins M.J."/>
            <person name="Karaoz U."/>
            <person name="Brodie E.L."/>
            <person name="Williams K.H."/>
            <person name="Hubbard S.S."/>
            <person name="Banfield J.F."/>
        </authorList>
    </citation>
    <scope>NUCLEOTIDE SEQUENCE [LARGE SCALE GENOMIC DNA]</scope>
</reference>
<dbReference type="SUPFAM" id="SSF46767">
    <property type="entry name" value="Methylated DNA-protein cysteine methyltransferase, C-terminal domain"/>
    <property type="match status" value="1"/>
</dbReference>
<dbReference type="Pfam" id="PF01035">
    <property type="entry name" value="DNA_binding_1"/>
    <property type="match status" value="1"/>
</dbReference>
<dbReference type="PANTHER" id="PTHR42942">
    <property type="entry name" value="6-O-METHYLGUANINE DNA METHYLTRANSFERASE"/>
    <property type="match status" value="1"/>
</dbReference>
<dbReference type="PANTHER" id="PTHR42942:SF1">
    <property type="entry name" value="ALKYLTRANSFERASE-LIKE PROTEIN 1"/>
    <property type="match status" value="1"/>
</dbReference>
<evidence type="ECO:0000313" key="3">
    <source>
        <dbReference type="EMBL" id="OGE29502.1"/>
    </source>
</evidence>
<name>A0A1F5JLL8_9BACT</name>
<accession>A0A1F5JLL8</accession>
<dbReference type="GO" id="GO:0006281">
    <property type="term" value="P:DNA repair"/>
    <property type="evidence" value="ECO:0007669"/>
    <property type="project" value="InterPro"/>
</dbReference>
<organism evidence="3 4">
    <name type="scientific">Candidatus Daviesbacteria bacterium RIFCSPHIGHO2_01_FULL_40_11</name>
    <dbReference type="NCBI Taxonomy" id="1797762"/>
    <lineage>
        <taxon>Bacteria</taxon>
        <taxon>Candidatus Daviesiibacteriota</taxon>
    </lineage>
</organism>
<evidence type="ECO:0000259" key="2">
    <source>
        <dbReference type="Pfam" id="PF01035"/>
    </source>
</evidence>
<protein>
    <recommendedName>
        <fullName evidence="2">Methylated-DNA-[protein]-cysteine S-methyltransferase DNA binding domain-containing protein</fullName>
    </recommendedName>
</protein>
<dbReference type="GO" id="GO:0003824">
    <property type="term" value="F:catalytic activity"/>
    <property type="evidence" value="ECO:0007669"/>
    <property type="project" value="InterPro"/>
</dbReference>
<dbReference type="InterPro" id="IPR052520">
    <property type="entry name" value="ATL_DNA_repair"/>
</dbReference>
<feature type="domain" description="Methylated-DNA-[protein]-cysteine S-methyltransferase DNA binding" evidence="2">
    <location>
        <begin position="2"/>
        <end position="82"/>
    </location>
</feature>
<dbReference type="CDD" id="cd06445">
    <property type="entry name" value="ATase"/>
    <property type="match status" value="1"/>
</dbReference>
<dbReference type="Proteomes" id="UP000177555">
    <property type="component" value="Unassembled WGS sequence"/>
</dbReference>
<sequence>MNFKDKVLQIAKKIPYGKVTTYGTVATLAGIPRGGRLVGGILHYQGDKLAWHRIVNRHGFISTKCLDHPKQLQKVLLEHEGVEVSSDFMINLEKYGWFG</sequence>
<evidence type="ECO:0000256" key="1">
    <source>
        <dbReference type="ARBA" id="ARBA00022763"/>
    </source>
</evidence>
<dbReference type="AlphaFoldDB" id="A0A1F5JLL8"/>
<dbReference type="InterPro" id="IPR036217">
    <property type="entry name" value="MethylDNA_cys_MeTrfase_DNAb"/>
</dbReference>
<evidence type="ECO:0000313" key="4">
    <source>
        <dbReference type="Proteomes" id="UP000177555"/>
    </source>
</evidence>
<dbReference type="EMBL" id="MFCP01000005">
    <property type="protein sequence ID" value="OGE29502.1"/>
    <property type="molecule type" value="Genomic_DNA"/>
</dbReference>
<dbReference type="InterPro" id="IPR014048">
    <property type="entry name" value="MethylDNA_cys_MeTrfase_DNA-bd"/>
</dbReference>
<gene>
    <name evidence="3" type="ORF">A2867_00850</name>
</gene>
<dbReference type="Gene3D" id="1.10.10.10">
    <property type="entry name" value="Winged helix-like DNA-binding domain superfamily/Winged helix DNA-binding domain"/>
    <property type="match status" value="1"/>
</dbReference>
<keyword evidence="1" id="KW-0227">DNA damage</keyword>
<proteinExistence type="predicted"/>
<comment type="caution">
    <text evidence="3">The sequence shown here is derived from an EMBL/GenBank/DDBJ whole genome shotgun (WGS) entry which is preliminary data.</text>
</comment>